<dbReference type="GO" id="GO:0008270">
    <property type="term" value="F:zinc ion binding"/>
    <property type="evidence" value="ECO:0007669"/>
    <property type="project" value="UniProtKB-KW"/>
</dbReference>
<evidence type="ECO:0000256" key="3">
    <source>
        <dbReference type="ARBA" id="ARBA00022771"/>
    </source>
</evidence>
<keyword evidence="1" id="KW-0479">Metal-binding</keyword>
<dbReference type="PROSITE" id="PS00028">
    <property type="entry name" value="ZINC_FINGER_C2H2_1"/>
    <property type="match status" value="7"/>
</dbReference>
<proteinExistence type="predicted"/>
<evidence type="ECO:0000313" key="8">
    <source>
        <dbReference type="EMBL" id="PAA75877.1"/>
    </source>
</evidence>
<keyword evidence="2" id="KW-0677">Repeat</keyword>
<keyword evidence="4" id="KW-0862">Zinc</keyword>
<evidence type="ECO:0000256" key="6">
    <source>
        <dbReference type="SAM" id="MobiDB-lite"/>
    </source>
</evidence>
<organism evidence="8 9">
    <name type="scientific">Macrostomum lignano</name>
    <dbReference type="NCBI Taxonomy" id="282301"/>
    <lineage>
        <taxon>Eukaryota</taxon>
        <taxon>Metazoa</taxon>
        <taxon>Spiralia</taxon>
        <taxon>Lophotrochozoa</taxon>
        <taxon>Platyhelminthes</taxon>
        <taxon>Rhabditophora</taxon>
        <taxon>Macrostomorpha</taxon>
        <taxon>Macrostomida</taxon>
        <taxon>Macrostomidae</taxon>
        <taxon>Macrostomum</taxon>
    </lineage>
</organism>
<evidence type="ECO:0000259" key="7">
    <source>
        <dbReference type="PROSITE" id="PS50157"/>
    </source>
</evidence>
<protein>
    <recommendedName>
        <fullName evidence="7">C2H2-type domain-containing protein</fullName>
    </recommendedName>
</protein>
<dbReference type="SMART" id="SM00355">
    <property type="entry name" value="ZnF_C2H2"/>
    <property type="match status" value="13"/>
</dbReference>
<evidence type="ECO:0000313" key="9">
    <source>
        <dbReference type="Proteomes" id="UP000215902"/>
    </source>
</evidence>
<evidence type="ECO:0000256" key="4">
    <source>
        <dbReference type="ARBA" id="ARBA00022833"/>
    </source>
</evidence>
<evidence type="ECO:0000256" key="1">
    <source>
        <dbReference type="ARBA" id="ARBA00022723"/>
    </source>
</evidence>
<feature type="domain" description="C2H2-type" evidence="7">
    <location>
        <begin position="955"/>
        <end position="982"/>
    </location>
</feature>
<feature type="domain" description="C2H2-type" evidence="7">
    <location>
        <begin position="1084"/>
        <end position="1107"/>
    </location>
</feature>
<dbReference type="PANTHER" id="PTHR24409:SF295">
    <property type="entry name" value="AZ2-RELATED"/>
    <property type="match status" value="1"/>
</dbReference>
<keyword evidence="3 5" id="KW-0863">Zinc-finger</keyword>
<dbReference type="InterPro" id="IPR036236">
    <property type="entry name" value="Znf_C2H2_sf"/>
</dbReference>
<gene>
    <name evidence="8" type="ORF">BOX15_Mlig004437g2</name>
</gene>
<dbReference type="STRING" id="282301.A0A267FS20"/>
<dbReference type="Proteomes" id="UP000215902">
    <property type="component" value="Unassembled WGS sequence"/>
</dbReference>
<comment type="caution">
    <text evidence="8">The sequence shown here is derived from an EMBL/GenBank/DDBJ whole genome shotgun (WGS) entry which is preliminary data.</text>
</comment>
<dbReference type="GO" id="GO:0000977">
    <property type="term" value="F:RNA polymerase II transcription regulatory region sequence-specific DNA binding"/>
    <property type="evidence" value="ECO:0007669"/>
    <property type="project" value="TreeGrafter"/>
</dbReference>
<feature type="region of interest" description="Disordered" evidence="6">
    <location>
        <begin position="48"/>
        <end position="74"/>
    </location>
</feature>
<reference evidence="8 9" key="1">
    <citation type="submission" date="2017-06" db="EMBL/GenBank/DDBJ databases">
        <title>A platform for efficient transgenesis in Macrostomum lignano, a flatworm model organism for stem cell research.</title>
        <authorList>
            <person name="Berezikov E."/>
        </authorList>
    </citation>
    <scope>NUCLEOTIDE SEQUENCE [LARGE SCALE GENOMIC DNA]</scope>
    <source>
        <strain evidence="8">DV1</strain>
        <tissue evidence="8">Whole organism</tissue>
    </source>
</reference>
<dbReference type="OrthoDB" id="10014897at2759"/>
<feature type="domain" description="C2H2-type" evidence="7">
    <location>
        <begin position="907"/>
        <end position="935"/>
    </location>
</feature>
<dbReference type="EMBL" id="NIVC01000858">
    <property type="protein sequence ID" value="PAA75877.1"/>
    <property type="molecule type" value="Genomic_DNA"/>
</dbReference>
<name>A0A267FS20_9PLAT</name>
<evidence type="ECO:0000256" key="2">
    <source>
        <dbReference type="ARBA" id="ARBA00022737"/>
    </source>
</evidence>
<evidence type="ECO:0000256" key="5">
    <source>
        <dbReference type="PROSITE-ProRule" id="PRU00042"/>
    </source>
</evidence>
<dbReference type="Pfam" id="PF00096">
    <property type="entry name" value="zf-C2H2"/>
    <property type="match status" value="1"/>
</dbReference>
<sequence>MDSLHRCHMCEKTCDTAARLTEHFNDEHNISQSVPGKEMSARMVRKVPSKANLQDREGVGQASRTNVSANIEDADQPSADSTICLECNAFLREEQDAEQHFMRFHSELYAAFKEGFLGDSIAFTSLTKEKIADFYSKRCSRQCVHESPFSTPLDGRGGAAADLHHQPPIEDVFDDRLQIKQQLARVDRLFTRFRSRGKISKLKTQLANTAPFFINEDGVFEFNSNEDPLDINCPFCITHKTTIKGLAKHCVNHHAHGFADWKSGKYGQIQLRFVPPDSDVAVSVLQALDGAMLLKEIPRGVSSSSLSTEKQLRCFPQILAQRIDWNMSAKAEADKTHRVVPSSSLPCPICGKQISAEGITNHCSIYHLKEYNDWKEGKYGRVSLFSLNSVLSKSPSSVHQSFTKPKSFIRRESKKPVFVSTAGRKKEATRVPCPFCGERIFSKGMGKHCIYFHKKHYREWKAGKYGSVPLRFVPLQISFESAEADKHHESLEVGRIIDAPASELTSSSVLMNRSMDATGTELQLAESRQKNFSFDGSVCYAASQKVLFDSAKSDSTELRKSFCVCHLCDGAFDTTAKLIEHFVIDHFDCGELRKSFIMRVVFHEQRSMNGSLEPSGAGLGICHYVCDICHTNFLTWLSLGQHYRYHMLELSQNAFSTFDNCAPGGYTQTDVSKFSAFAHPRHKSIESDSAKSTSSSDSSHQIVHTDTQNFLLDVPRRISHAEGSYSLLNGSALVGESRANPVPASSKCNWKWNRPAVELNFRTSTVLSGLEQVLHSINKTRSTHNYQALIDATDLRNYEAPRDLNFPDPTKEWFPCCYCAMRFQDESVAKAHMLSCGHFFASKHQETTKSFLQDRDDFDNYERFKELNERREVVYRCKFCMSTFSNRPLIANHMKFCKTSSHAVSYNKCFMCGQHFNFKESLLAHISEFHATQSRHQSSRYAPVSDASAKRQQKFQCGMCGKEFSSQANLLKHNVVHTSARVSCQNCGREFKMPCHLARHYCLADPAETRCHPTSAGDEQVAAMLLDDDEPLHECDFCNAVFRKPEGLRVHSIRCRQRGRETVGDRVNLVHTGLGLQAVAALKFCCDQCPMQFNTRNSLLLHQRAHTKLPCTHGTVTSSVGDGAGNR</sequence>
<keyword evidence="9" id="KW-1185">Reference proteome</keyword>
<feature type="domain" description="C2H2-type" evidence="7">
    <location>
        <begin position="624"/>
        <end position="651"/>
    </location>
</feature>
<dbReference type="SUPFAM" id="SSF57667">
    <property type="entry name" value="beta-beta-alpha zinc fingers"/>
    <property type="match status" value="2"/>
</dbReference>
<dbReference type="PROSITE" id="PS50157">
    <property type="entry name" value="ZINC_FINGER_C2H2_2"/>
    <property type="match status" value="4"/>
</dbReference>
<dbReference type="PANTHER" id="PTHR24409">
    <property type="entry name" value="ZINC FINGER PROTEIN 142"/>
    <property type="match status" value="1"/>
</dbReference>
<dbReference type="GO" id="GO:0000981">
    <property type="term" value="F:DNA-binding transcription factor activity, RNA polymerase II-specific"/>
    <property type="evidence" value="ECO:0007669"/>
    <property type="project" value="TreeGrafter"/>
</dbReference>
<dbReference type="AlphaFoldDB" id="A0A267FS20"/>
<dbReference type="GO" id="GO:0005634">
    <property type="term" value="C:nucleus"/>
    <property type="evidence" value="ECO:0007669"/>
    <property type="project" value="TreeGrafter"/>
</dbReference>
<dbReference type="InterPro" id="IPR013087">
    <property type="entry name" value="Znf_C2H2_type"/>
</dbReference>
<dbReference type="Gene3D" id="3.30.160.60">
    <property type="entry name" value="Classic Zinc Finger"/>
    <property type="match status" value="3"/>
</dbReference>
<accession>A0A267FS20</accession>